<dbReference type="SUPFAM" id="SSF52980">
    <property type="entry name" value="Restriction endonuclease-like"/>
    <property type="match status" value="1"/>
</dbReference>
<accession>A0A7W7N5M7</accession>
<evidence type="ECO:0000313" key="2">
    <source>
        <dbReference type="Proteomes" id="UP000539957"/>
    </source>
</evidence>
<evidence type="ECO:0000313" key="1">
    <source>
        <dbReference type="EMBL" id="MBB4799412.1"/>
    </source>
</evidence>
<name>A0A7W7N5M7_9CAUL</name>
<evidence type="ECO:0008006" key="3">
    <source>
        <dbReference type="Google" id="ProtNLM"/>
    </source>
</evidence>
<dbReference type="EMBL" id="JACHKY010000006">
    <property type="protein sequence ID" value="MBB4799412.1"/>
    <property type="molecule type" value="Genomic_DNA"/>
</dbReference>
<organism evidence="1 2">
    <name type="scientific">Brevundimonas bullata</name>
    <dbReference type="NCBI Taxonomy" id="13160"/>
    <lineage>
        <taxon>Bacteria</taxon>
        <taxon>Pseudomonadati</taxon>
        <taxon>Pseudomonadota</taxon>
        <taxon>Alphaproteobacteria</taxon>
        <taxon>Caulobacterales</taxon>
        <taxon>Caulobacteraceae</taxon>
        <taxon>Brevundimonas</taxon>
    </lineage>
</organism>
<sequence length="289" mass="32658">MSSLRTLDLNVVADLVDFIRGGGYVLDFSDSTFSEFFANELDVDIDDARYADRGGSKGKRLRRFLELVDDGTALKTLQALWEIRQDFLLRTGRADPVINAEARYLAILNRLGGSPAAASPQEQPKAAFDFAKMEMLKQELLDLTALAPQRRGYAFETYLQKLFTAYNLKPREPFRNTGEQIDGSFVMGEQTYLLEAKWQQLPTGQADLLIFEGKLMSKAAWARGLFVSYNGFTPEGLHAFGSGKRTICMSGEDMWEMLNRRLPFDHVIDRKQRRAAETGIPFVGVRDLF</sequence>
<dbReference type="InterPro" id="IPR011335">
    <property type="entry name" value="Restrct_endonuc-II-like"/>
</dbReference>
<comment type="caution">
    <text evidence="1">The sequence shown here is derived from an EMBL/GenBank/DDBJ whole genome shotgun (WGS) entry which is preliminary data.</text>
</comment>
<dbReference type="RefSeq" id="WP_184272638.1">
    <property type="nucleotide sequence ID" value="NZ_JACHKY010000006.1"/>
</dbReference>
<reference evidence="1 2" key="1">
    <citation type="submission" date="2020-08" db="EMBL/GenBank/DDBJ databases">
        <title>Functional genomics of gut bacteria from endangered species of beetles.</title>
        <authorList>
            <person name="Carlos-Shanley C."/>
        </authorList>
    </citation>
    <scope>NUCLEOTIDE SEQUENCE [LARGE SCALE GENOMIC DNA]</scope>
    <source>
        <strain evidence="1 2">S00123</strain>
    </source>
</reference>
<protein>
    <recommendedName>
        <fullName evidence="3">Restriction endonuclease type IV Mrr domain-containing protein</fullName>
    </recommendedName>
</protein>
<dbReference type="Proteomes" id="UP000539957">
    <property type="component" value="Unassembled WGS sequence"/>
</dbReference>
<dbReference type="AlphaFoldDB" id="A0A7W7N5M7"/>
<keyword evidence="2" id="KW-1185">Reference proteome</keyword>
<proteinExistence type="predicted"/>
<gene>
    <name evidence="1" type="ORF">HNP32_003170</name>
</gene>